<dbReference type="OrthoDB" id="437078at2759"/>
<protein>
    <recommendedName>
        <fullName evidence="6">Chromosome segregation in meiosis protein</fullName>
    </recommendedName>
</protein>
<evidence type="ECO:0000259" key="8">
    <source>
        <dbReference type="Pfam" id="PF07962"/>
    </source>
</evidence>
<feature type="compositionally biased region" description="Polar residues" evidence="7">
    <location>
        <begin position="117"/>
        <end position="128"/>
    </location>
</feature>
<comment type="function">
    <text evidence="6">Plays an important role in the control of DNA replication and the maintenance of replication fork stability.</text>
</comment>
<dbReference type="GO" id="GO:0031298">
    <property type="term" value="C:replication fork protection complex"/>
    <property type="evidence" value="ECO:0007669"/>
    <property type="project" value="TreeGrafter"/>
</dbReference>
<dbReference type="PANTHER" id="PTHR13220:SF11">
    <property type="entry name" value="TIMELESS-INTERACTING PROTEIN"/>
    <property type="match status" value="1"/>
</dbReference>
<dbReference type="InterPro" id="IPR012923">
    <property type="entry name" value="Csm3"/>
</dbReference>
<sequence>MVMIMKENLNRLINVYQIWGHNLYPRLKFKSIVERVEKLCTEKSLRIAYSTWKEANKYRKKYETDEYNTSGIIRADEDPLAEVGGNFNMDIDIFKPFPSGSNTTTTTTTIPNTQTNSGLSSTPPSVSLSRLDHPLTEEERNFMRINRERALQKLRQKKEELRRQRELEQQQQQQQEQEEQSILELASTSAI</sequence>
<feature type="region of interest" description="Disordered" evidence="7">
    <location>
        <begin position="102"/>
        <end position="129"/>
    </location>
</feature>
<dbReference type="GO" id="GO:0003677">
    <property type="term" value="F:DNA binding"/>
    <property type="evidence" value="ECO:0007669"/>
    <property type="project" value="TreeGrafter"/>
</dbReference>
<gene>
    <name evidence="9" type="ORF">BCR36DRAFT_399946</name>
</gene>
<comment type="similarity">
    <text evidence="2 6">Belongs to the CSM3 family.</text>
</comment>
<dbReference type="GO" id="GO:0043111">
    <property type="term" value="P:replication fork arrest"/>
    <property type="evidence" value="ECO:0007669"/>
    <property type="project" value="TreeGrafter"/>
</dbReference>
<dbReference type="EMBL" id="MCFH01000052">
    <property type="protein sequence ID" value="ORX43514.1"/>
    <property type="molecule type" value="Genomic_DNA"/>
</dbReference>
<evidence type="ECO:0000256" key="1">
    <source>
        <dbReference type="ARBA" id="ARBA00004123"/>
    </source>
</evidence>
<keyword evidence="3 6" id="KW-0227">DNA damage</keyword>
<dbReference type="GO" id="GO:0031297">
    <property type="term" value="P:replication fork processing"/>
    <property type="evidence" value="ECO:0007669"/>
    <property type="project" value="UniProtKB-UniRule"/>
</dbReference>
<dbReference type="AlphaFoldDB" id="A0A1Y1V0S7"/>
<evidence type="ECO:0000313" key="9">
    <source>
        <dbReference type="EMBL" id="ORX43514.1"/>
    </source>
</evidence>
<evidence type="ECO:0000256" key="3">
    <source>
        <dbReference type="ARBA" id="ARBA00022763"/>
    </source>
</evidence>
<dbReference type="Pfam" id="PF07962">
    <property type="entry name" value="Swi3"/>
    <property type="match status" value="1"/>
</dbReference>
<feature type="region of interest" description="Disordered" evidence="7">
    <location>
        <begin position="156"/>
        <end position="191"/>
    </location>
</feature>
<dbReference type="GO" id="GO:0006974">
    <property type="term" value="P:DNA damage response"/>
    <property type="evidence" value="ECO:0007669"/>
    <property type="project" value="UniProtKB-KW"/>
</dbReference>
<keyword evidence="5 6" id="KW-0131">Cell cycle</keyword>
<keyword evidence="4 6" id="KW-0539">Nucleus</keyword>
<dbReference type="PANTHER" id="PTHR13220">
    <property type="entry name" value="TIMELESS INTERACTING-RELATED"/>
    <property type="match status" value="1"/>
</dbReference>
<accession>A0A1Y1V0S7</accession>
<dbReference type="GO" id="GO:0000076">
    <property type="term" value="P:DNA replication checkpoint signaling"/>
    <property type="evidence" value="ECO:0007669"/>
    <property type="project" value="UniProtKB-UniRule"/>
</dbReference>
<organism evidence="9 10">
    <name type="scientific">Piromyces finnis</name>
    <dbReference type="NCBI Taxonomy" id="1754191"/>
    <lineage>
        <taxon>Eukaryota</taxon>
        <taxon>Fungi</taxon>
        <taxon>Fungi incertae sedis</taxon>
        <taxon>Chytridiomycota</taxon>
        <taxon>Chytridiomycota incertae sedis</taxon>
        <taxon>Neocallimastigomycetes</taxon>
        <taxon>Neocallimastigales</taxon>
        <taxon>Neocallimastigaceae</taxon>
        <taxon>Piromyces</taxon>
    </lineage>
</organism>
<feature type="compositionally biased region" description="Low complexity" evidence="7">
    <location>
        <begin position="102"/>
        <end position="116"/>
    </location>
</feature>
<feature type="domain" description="Chromosome segregation in meiosis protein 3" evidence="8">
    <location>
        <begin position="7"/>
        <end position="56"/>
    </location>
</feature>
<dbReference type="STRING" id="1754191.A0A1Y1V0S7"/>
<comment type="caution">
    <text evidence="9">The sequence shown here is derived from an EMBL/GenBank/DDBJ whole genome shotgun (WGS) entry which is preliminary data.</text>
</comment>
<dbReference type="InterPro" id="IPR040038">
    <property type="entry name" value="TIPIN/Csm3/Swi3"/>
</dbReference>
<reference evidence="9 10" key="2">
    <citation type="submission" date="2016-08" db="EMBL/GenBank/DDBJ databases">
        <title>Pervasive Adenine N6-methylation of Active Genes in Fungi.</title>
        <authorList>
            <consortium name="DOE Joint Genome Institute"/>
            <person name="Mondo S.J."/>
            <person name="Dannebaum R.O."/>
            <person name="Kuo R.C."/>
            <person name="Labutti K."/>
            <person name="Haridas S."/>
            <person name="Kuo A."/>
            <person name="Salamov A."/>
            <person name="Ahrendt S.R."/>
            <person name="Lipzen A."/>
            <person name="Sullivan W."/>
            <person name="Andreopoulos W.B."/>
            <person name="Clum A."/>
            <person name="Lindquist E."/>
            <person name="Daum C."/>
            <person name="Ramamoorthy G.K."/>
            <person name="Gryganskyi A."/>
            <person name="Culley D."/>
            <person name="Magnuson J.K."/>
            <person name="James T.Y."/>
            <person name="O'Malley M.A."/>
            <person name="Stajich J.E."/>
            <person name="Spatafora J.W."/>
            <person name="Visel A."/>
            <person name="Grigoriev I.V."/>
        </authorList>
    </citation>
    <scope>NUCLEOTIDE SEQUENCE [LARGE SCALE GENOMIC DNA]</scope>
    <source>
        <strain evidence="10">finn</strain>
    </source>
</reference>
<evidence type="ECO:0000256" key="5">
    <source>
        <dbReference type="ARBA" id="ARBA00023306"/>
    </source>
</evidence>
<dbReference type="Proteomes" id="UP000193719">
    <property type="component" value="Unassembled WGS sequence"/>
</dbReference>
<evidence type="ECO:0000256" key="2">
    <source>
        <dbReference type="ARBA" id="ARBA00006075"/>
    </source>
</evidence>
<comment type="subcellular location">
    <subcellularLocation>
        <location evidence="1 6">Nucleus</location>
    </subcellularLocation>
</comment>
<evidence type="ECO:0000256" key="7">
    <source>
        <dbReference type="SAM" id="MobiDB-lite"/>
    </source>
</evidence>
<reference evidence="9 10" key="1">
    <citation type="submission" date="2016-08" db="EMBL/GenBank/DDBJ databases">
        <title>Genomes of anaerobic fungi encode conserved fungal cellulosomes for biomass hydrolysis.</title>
        <authorList>
            <consortium name="DOE Joint Genome Institute"/>
            <person name="Haitjema C.H."/>
            <person name="Gilmore S.P."/>
            <person name="Henske J.K."/>
            <person name="Solomon K.V."/>
            <person name="De Groot R."/>
            <person name="Kuo A."/>
            <person name="Mondo S.J."/>
            <person name="Salamov A.A."/>
            <person name="Labutti K."/>
            <person name="Zhao Z."/>
            <person name="Chiniquy J."/>
            <person name="Barry K."/>
            <person name="Brewer H.M."/>
            <person name="Purvine S.O."/>
            <person name="Wright A.T."/>
            <person name="Boxma B."/>
            <person name="Van Alen T."/>
            <person name="Hackstein J.H."/>
            <person name="Baker S.E."/>
            <person name="Grigoriev I.V."/>
            <person name="O'Malley M.A."/>
        </authorList>
    </citation>
    <scope>NUCLEOTIDE SEQUENCE [LARGE SCALE GENOMIC DNA]</scope>
    <source>
        <strain evidence="10">finn</strain>
    </source>
</reference>
<evidence type="ECO:0000313" key="10">
    <source>
        <dbReference type="Proteomes" id="UP000193719"/>
    </source>
</evidence>
<keyword evidence="10" id="KW-1185">Reference proteome</keyword>
<name>A0A1Y1V0S7_9FUNG</name>
<feature type="compositionally biased region" description="Basic and acidic residues" evidence="7">
    <location>
        <begin position="156"/>
        <end position="168"/>
    </location>
</feature>
<proteinExistence type="inferred from homology"/>
<evidence type="ECO:0000256" key="4">
    <source>
        <dbReference type="ARBA" id="ARBA00023242"/>
    </source>
</evidence>
<evidence type="ECO:0000256" key="6">
    <source>
        <dbReference type="RuleBase" id="RU366049"/>
    </source>
</evidence>